<evidence type="ECO:0000313" key="3">
    <source>
        <dbReference type="Proteomes" id="UP000037931"/>
    </source>
</evidence>
<dbReference type="AlphaFoldDB" id="A0A0M9GC03"/>
<accession>A0A0M9GC03</accession>
<name>A0A0M9GC03_9PSED</name>
<evidence type="ECO:0000313" key="2">
    <source>
        <dbReference type="EMBL" id="KPA87377.1"/>
    </source>
</evidence>
<reference evidence="2 3" key="1">
    <citation type="journal article" date="2015" name="PLoS ONE">
        <title>Rice-Infecting Pseudomonas Genomes Are Highly Accessorized and Harbor Multiple Putative Virulence Mechanisms to Cause Sheath Brown Rot.</title>
        <authorList>
            <person name="Quibod I.L."/>
            <person name="Grande G."/>
            <person name="Oreiro E.G."/>
            <person name="Borja F.N."/>
            <person name="Dossa G.S."/>
            <person name="Mauleon R."/>
            <person name="Cruz C.V."/>
            <person name="Oliva R."/>
        </authorList>
    </citation>
    <scope>NUCLEOTIDE SEQUENCE [LARGE SCALE GENOMIC DNA]</scope>
    <source>
        <strain evidence="2 3">IRRI 6609</strain>
    </source>
</reference>
<dbReference type="PATRIC" id="fig|50340.43.peg.4243"/>
<keyword evidence="3" id="KW-1185">Reference proteome</keyword>
<dbReference type="EMBL" id="JSYZ01000030">
    <property type="protein sequence ID" value="KPA87377.1"/>
    <property type="molecule type" value="Genomic_DNA"/>
</dbReference>
<feature type="compositionally biased region" description="Low complexity" evidence="1">
    <location>
        <begin position="7"/>
        <end position="24"/>
    </location>
</feature>
<protein>
    <submittedName>
        <fullName evidence="2">Uncharacterized protein</fullName>
    </submittedName>
</protein>
<feature type="region of interest" description="Disordered" evidence="1">
    <location>
        <begin position="1"/>
        <end position="40"/>
    </location>
</feature>
<proteinExistence type="predicted"/>
<dbReference type="Proteomes" id="UP000037931">
    <property type="component" value="Unassembled WGS sequence"/>
</dbReference>
<feature type="compositionally biased region" description="Basic residues" evidence="1">
    <location>
        <begin position="27"/>
        <end position="40"/>
    </location>
</feature>
<comment type="caution">
    <text evidence="2">The sequence shown here is derived from an EMBL/GenBank/DDBJ whole genome shotgun (WGS) entry which is preliminary data.</text>
</comment>
<evidence type="ECO:0000256" key="1">
    <source>
        <dbReference type="SAM" id="MobiDB-lite"/>
    </source>
</evidence>
<organism evidence="2 3">
    <name type="scientific">Pseudomonas asplenii</name>
    <dbReference type="NCBI Taxonomy" id="53407"/>
    <lineage>
        <taxon>Bacteria</taxon>
        <taxon>Pseudomonadati</taxon>
        <taxon>Pseudomonadota</taxon>
        <taxon>Gammaproteobacteria</taxon>
        <taxon>Pseudomonadales</taxon>
        <taxon>Pseudomonadaceae</taxon>
        <taxon>Pseudomonas</taxon>
    </lineage>
</organism>
<gene>
    <name evidence="2" type="ORF">PF66_06007</name>
</gene>
<sequence>MGRQSHSRPSPLSASSAAARTSALIPRRIHRHAINQRARL</sequence>